<dbReference type="AlphaFoldDB" id="A0A1A9UKV0"/>
<keyword evidence="1" id="KW-0472">Membrane</keyword>
<keyword evidence="3" id="KW-1185">Reference proteome</keyword>
<evidence type="ECO:0000313" key="2">
    <source>
        <dbReference type="EnsemblMetazoa" id="GAUT007795-PA"/>
    </source>
</evidence>
<name>A0A1A9UKV0_GLOAU</name>
<evidence type="ECO:0000313" key="3">
    <source>
        <dbReference type="Proteomes" id="UP000078200"/>
    </source>
</evidence>
<dbReference type="Proteomes" id="UP000078200">
    <property type="component" value="Unassembled WGS sequence"/>
</dbReference>
<keyword evidence="1" id="KW-1133">Transmembrane helix</keyword>
<proteinExistence type="predicted"/>
<protein>
    <submittedName>
        <fullName evidence="2">Uncharacterized protein</fullName>
    </submittedName>
</protein>
<evidence type="ECO:0000256" key="1">
    <source>
        <dbReference type="SAM" id="Phobius"/>
    </source>
</evidence>
<accession>A0A1A9UKV0</accession>
<reference evidence="2" key="1">
    <citation type="submission" date="2020-05" db="UniProtKB">
        <authorList>
            <consortium name="EnsemblMetazoa"/>
        </authorList>
    </citation>
    <scope>IDENTIFICATION</scope>
    <source>
        <strain evidence="2">TTRI</strain>
    </source>
</reference>
<keyword evidence="1" id="KW-0812">Transmembrane</keyword>
<sequence length="104" mass="11412">MVVPNVPILGNGGETAAETRELVEFIREAAFNTVGDSVLTSVVVVAEVLVKAVAFAVVGDFVFLSLLVCTGYLLRSMQLVYYVCNVVLKLKYEYHSCYHFDGET</sequence>
<dbReference type="EnsemblMetazoa" id="GAUT007795-RA">
    <property type="protein sequence ID" value="GAUT007795-PA"/>
    <property type="gene ID" value="GAUT007795"/>
</dbReference>
<feature type="transmembrane region" description="Helical" evidence="1">
    <location>
        <begin position="52"/>
        <end position="74"/>
    </location>
</feature>
<dbReference type="VEuPathDB" id="VectorBase:GAUT007795"/>
<organism evidence="2 3">
    <name type="scientific">Glossina austeni</name>
    <name type="common">Savannah tsetse fly</name>
    <dbReference type="NCBI Taxonomy" id="7395"/>
    <lineage>
        <taxon>Eukaryota</taxon>
        <taxon>Metazoa</taxon>
        <taxon>Ecdysozoa</taxon>
        <taxon>Arthropoda</taxon>
        <taxon>Hexapoda</taxon>
        <taxon>Insecta</taxon>
        <taxon>Pterygota</taxon>
        <taxon>Neoptera</taxon>
        <taxon>Endopterygota</taxon>
        <taxon>Diptera</taxon>
        <taxon>Brachycera</taxon>
        <taxon>Muscomorpha</taxon>
        <taxon>Hippoboscoidea</taxon>
        <taxon>Glossinidae</taxon>
        <taxon>Glossina</taxon>
    </lineage>
</organism>